<name>A0A6L2NH34_TANCI</name>
<sequence>MLGIAKLSFHLHHCLHHVLGGMLLEGRGFYNTRSFPNKISTRAIFKASTSRQQLSVIGDIPEEDPDNDQIDAAFKIKKGMNYPTFDPSMPWDKMEIVLEMKYDSPHELKFALTNYSVAHGYQMRTFVNVMDICICSCAGHLNMFLCRTFEYVLV</sequence>
<organism evidence="1">
    <name type="scientific">Tanacetum cinerariifolium</name>
    <name type="common">Dalmatian daisy</name>
    <name type="synonym">Chrysanthemum cinerariifolium</name>
    <dbReference type="NCBI Taxonomy" id="118510"/>
    <lineage>
        <taxon>Eukaryota</taxon>
        <taxon>Viridiplantae</taxon>
        <taxon>Streptophyta</taxon>
        <taxon>Embryophyta</taxon>
        <taxon>Tracheophyta</taxon>
        <taxon>Spermatophyta</taxon>
        <taxon>Magnoliopsida</taxon>
        <taxon>eudicotyledons</taxon>
        <taxon>Gunneridae</taxon>
        <taxon>Pentapetalae</taxon>
        <taxon>asterids</taxon>
        <taxon>campanulids</taxon>
        <taxon>Asterales</taxon>
        <taxon>Asteraceae</taxon>
        <taxon>Asteroideae</taxon>
        <taxon>Anthemideae</taxon>
        <taxon>Anthemidinae</taxon>
        <taxon>Tanacetum</taxon>
    </lineage>
</organism>
<gene>
    <name evidence="1" type="ORF">Tci_056380</name>
</gene>
<comment type="caution">
    <text evidence="1">The sequence shown here is derived from an EMBL/GenBank/DDBJ whole genome shotgun (WGS) entry which is preliminary data.</text>
</comment>
<dbReference type="AlphaFoldDB" id="A0A6L2NH34"/>
<proteinExistence type="predicted"/>
<evidence type="ECO:0000313" key="1">
    <source>
        <dbReference type="EMBL" id="GEU84402.1"/>
    </source>
</evidence>
<protein>
    <submittedName>
        <fullName evidence="1">F-box domain, leucine-rich repeat domain, L domain-like protein</fullName>
    </submittedName>
</protein>
<accession>A0A6L2NH34</accession>
<dbReference type="EMBL" id="BKCJ010008885">
    <property type="protein sequence ID" value="GEU84402.1"/>
    <property type="molecule type" value="Genomic_DNA"/>
</dbReference>
<reference evidence="1" key="1">
    <citation type="journal article" date="2019" name="Sci. Rep.">
        <title>Draft genome of Tanacetum cinerariifolium, the natural source of mosquito coil.</title>
        <authorList>
            <person name="Yamashiro T."/>
            <person name="Shiraishi A."/>
            <person name="Satake H."/>
            <person name="Nakayama K."/>
        </authorList>
    </citation>
    <scope>NUCLEOTIDE SEQUENCE</scope>
</reference>